<dbReference type="AlphaFoldDB" id="C3ZK89"/>
<feature type="region of interest" description="Disordered" evidence="1">
    <location>
        <begin position="517"/>
        <end position="576"/>
    </location>
</feature>
<feature type="compositionally biased region" description="Polar residues" evidence="1">
    <location>
        <begin position="554"/>
        <end position="568"/>
    </location>
</feature>
<accession>C3ZK89</accession>
<sequence length="781" mass="88624">MARSPRKPNRFHQPVHTDLTDRWERLGRDMAVTHSKRSAPTSMAQSHLHNYTGRQWSFEVDNGEVNANIDGIDYRIDVVQVGKSTRDDTVAIHAEKRHRDKDADVYFVKVKRFVVEENLFCQEFRGCVTADQFCKKWDTLDTFWTDQEDTPTKKRNTGAHDRREGNVGATTSLVASTSITTTSNSTPTVQKSTSARSKSTPTVSKSTSARCKSTPTAPKPTSARSTSTPTASKSINSDVDSEDGLERQKRYFVGHYDIPIHQLVEPSWTRLVRVADPDHVQKLKTLFLRSPGQTPTVLVGNIPGVSPADFSVETIKRHEVEVLGGNHTRMALQEILREDPDALHVREVHMNLFCNVPDDMAKRIGLDHNNNMNYSKEMTFIDKLVSYRSSLFHKADHTDPSDVHTKEPTSSKKIKNKWRDGLVEMLDCEGENHTKKRKTLHDRHGRTLRLASMPRDVWLSILAFAKKWERGEIVGQSKSTVVRRSQFDFLDNIKEENMVPTLRSLADGELNYKDVMTKNKKKKNKTRETDEETQEESREEGRGDAVGSNDEAPDSNSSGDESGHSDGQSEVEDSERKSLLEEIKDLRRKNEVCTKENVQLKEDLEMVEKEKVTVQNELKKVKEAFVEEQSKCMILEEQLKKANEESLGLLYSLEKQKEKGAAGVNVKTSKRKTSEETTSLVNSVEVGKMVVVKGKAGIGKKNPEPWYGQVIANRQETSDVILKWFDITDNGRYEVEMEGGIEREEEVVAYSKIVTTADFNEDMTLPKNELLRIMAMPHFKV</sequence>
<dbReference type="InParanoid" id="C3ZK89"/>
<organism>
    <name type="scientific">Branchiostoma floridae</name>
    <name type="common">Florida lancelet</name>
    <name type="synonym">Amphioxus</name>
    <dbReference type="NCBI Taxonomy" id="7739"/>
    <lineage>
        <taxon>Eukaryota</taxon>
        <taxon>Metazoa</taxon>
        <taxon>Chordata</taxon>
        <taxon>Cephalochordata</taxon>
        <taxon>Leptocardii</taxon>
        <taxon>Amphioxiformes</taxon>
        <taxon>Branchiostomatidae</taxon>
        <taxon>Branchiostoma</taxon>
    </lineage>
</organism>
<evidence type="ECO:0000256" key="1">
    <source>
        <dbReference type="SAM" id="MobiDB-lite"/>
    </source>
</evidence>
<evidence type="ECO:0000313" key="2">
    <source>
        <dbReference type="EMBL" id="EEN46988.1"/>
    </source>
</evidence>
<protein>
    <submittedName>
        <fullName evidence="2">Uncharacterized protein</fullName>
    </submittedName>
</protein>
<dbReference type="EMBL" id="GG666636">
    <property type="protein sequence ID" value="EEN46988.1"/>
    <property type="molecule type" value="Genomic_DNA"/>
</dbReference>
<gene>
    <name evidence="2" type="ORF">BRAFLDRAFT_119096</name>
</gene>
<feature type="compositionally biased region" description="Low complexity" evidence="1">
    <location>
        <begin position="197"/>
        <end position="234"/>
    </location>
</feature>
<feature type="region of interest" description="Disordered" evidence="1">
    <location>
        <begin position="147"/>
        <end position="243"/>
    </location>
</feature>
<proteinExistence type="predicted"/>
<reference evidence="2" key="1">
    <citation type="journal article" date="2008" name="Nature">
        <title>The amphioxus genome and the evolution of the chordate karyotype.</title>
        <authorList>
            <consortium name="US DOE Joint Genome Institute (JGI-PGF)"/>
            <person name="Putnam N.H."/>
            <person name="Butts T."/>
            <person name="Ferrier D.E.K."/>
            <person name="Furlong R.F."/>
            <person name="Hellsten U."/>
            <person name="Kawashima T."/>
            <person name="Robinson-Rechavi M."/>
            <person name="Shoguchi E."/>
            <person name="Terry A."/>
            <person name="Yu J.-K."/>
            <person name="Benito-Gutierrez E.L."/>
            <person name="Dubchak I."/>
            <person name="Garcia-Fernandez J."/>
            <person name="Gibson-Brown J.J."/>
            <person name="Grigoriev I.V."/>
            <person name="Horton A.C."/>
            <person name="de Jong P.J."/>
            <person name="Jurka J."/>
            <person name="Kapitonov V.V."/>
            <person name="Kohara Y."/>
            <person name="Kuroki Y."/>
            <person name="Lindquist E."/>
            <person name="Lucas S."/>
            <person name="Osoegawa K."/>
            <person name="Pennacchio L.A."/>
            <person name="Salamov A.A."/>
            <person name="Satou Y."/>
            <person name="Sauka-Spengler T."/>
            <person name="Schmutz J."/>
            <person name="Shin-I T."/>
            <person name="Toyoda A."/>
            <person name="Bronner-Fraser M."/>
            <person name="Fujiyama A."/>
            <person name="Holland L.Z."/>
            <person name="Holland P.W.H."/>
            <person name="Satoh N."/>
            <person name="Rokhsar D.S."/>
        </authorList>
    </citation>
    <scope>NUCLEOTIDE SEQUENCE [LARGE SCALE GENOMIC DNA]</scope>
    <source>
        <strain evidence="2">S238N-H82</strain>
        <tissue evidence="2">Testes</tissue>
    </source>
</reference>
<name>C3ZK89_BRAFL</name>
<feature type="compositionally biased region" description="Low complexity" evidence="1">
    <location>
        <begin position="176"/>
        <end position="188"/>
    </location>
</feature>